<dbReference type="SUPFAM" id="SSF50985">
    <property type="entry name" value="RCC1/BLIP-II"/>
    <property type="match status" value="2"/>
</dbReference>
<dbReference type="Pfam" id="PF00415">
    <property type="entry name" value="RCC1"/>
    <property type="match status" value="2"/>
</dbReference>
<evidence type="ECO:0000313" key="5">
    <source>
        <dbReference type="EMBL" id="KAJ3447290.1"/>
    </source>
</evidence>
<dbReference type="EMBL" id="JANTQA010000016">
    <property type="protein sequence ID" value="KAJ3447290.1"/>
    <property type="molecule type" value="Genomic_DNA"/>
</dbReference>
<dbReference type="PANTHER" id="PTHR22870:SF408">
    <property type="entry name" value="OS09G0560450 PROTEIN"/>
    <property type="match status" value="1"/>
</dbReference>
<dbReference type="InterPro" id="IPR009091">
    <property type="entry name" value="RCC1/BLIP-II"/>
</dbReference>
<name>A0AAV8A145_9EUKA</name>
<accession>A0AAV8A145</accession>
<feature type="coiled-coil region" evidence="3">
    <location>
        <begin position="390"/>
        <end position="417"/>
    </location>
</feature>
<dbReference type="Proteomes" id="UP001146793">
    <property type="component" value="Unassembled WGS sequence"/>
</dbReference>
<feature type="region of interest" description="Disordered" evidence="4">
    <location>
        <begin position="425"/>
        <end position="445"/>
    </location>
</feature>
<dbReference type="InterPro" id="IPR051210">
    <property type="entry name" value="Ub_ligase/GEF_domain"/>
</dbReference>
<feature type="region of interest" description="Disordered" evidence="4">
    <location>
        <begin position="357"/>
        <end position="379"/>
    </location>
</feature>
<gene>
    <name evidence="5" type="ORF">M0812_07518</name>
</gene>
<evidence type="ECO:0000256" key="4">
    <source>
        <dbReference type="SAM" id="MobiDB-lite"/>
    </source>
</evidence>
<feature type="compositionally biased region" description="Low complexity" evidence="4">
    <location>
        <begin position="361"/>
        <end position="379"/>
    </location>
</feature>
<feature type="coiled-coil region" evidence="3">
    <location>
        <begin position="468"/>
        <end position="495"/>
    </location>
</feature>
<dbReference type="PRINTS" id="PR00633">
    <property type="entry name" value="RCCNDNSATION"/>
</dbReference>
<dbReference type="Pfam" id="PF13540">
    <property type="entry name" value="RCC1_2"/>
    <property type="match status" value="1"/>
</dbReference>
<keyword evidence="3" id="KW-0175">Coiled coil</keyword>
<feature type="repeat" description="RCC1" evidence="2">
    <location>
        <begin position="147"/>
        <end position="194"/>
    </location>
</feature>
<dbReference type="InterPro" id="IPR000408">
    <property type="entry name" value="Reg_chr_condens"/>
</dbReference>
<evidence type="ECO:0000256" key="2">
    <source>
        <dbReference type="PROSITE-ProRule" id="PRU00235"/>
    </source>
</evidence>
<sequence length="742" mass="86091">MSYWFGFGYNYQGLLGIRNDKEIREIKELEVVPEEHIQQVISTVKSTLFLTKTGSIYSINSAGSPNETVLQKFETDPIRKIDSGNSHFIALTDDNIVYTWGSGSVGQLGHGDKFKRDQPEKLLFFQQKNVVDAFAIHSTSYVLLKSGELYGFGNGYYGELGNKKNYSSLKPTNIQRNIKTLITGSGHHVYGRWKNGDVKGWGFNEKGQLGIGSKKNQLTPVKNKFLSKKKIRDIYLGTDFTFAITNTGQLFSTGAVKNNGQIKELTNFKEIPNFKRNNISDLTIGNEFTIVLTDESILFGFGTRMEIYEDRSQIIQRIPYRVERSSKILEITAGYNYSLYLKLNMPSSYVSIKNRSTQNSTNNINTKTNMDNTKININNNNQFSQTNIDIKQQQQLQQQQQQQQQQQEQQKQQFQKKPIQQKNLESINNQNISNNTNYQPEKQEILSNTFTKEELRRRQIEKFRKLAMSGSNTNIQENNNEINNYNQNQQSNQEQFRNVNRSNNLNQLRNENQLRSQSQNKNYSQNNNNNIINNQQNNTLSSRQNNENEKKITMETLNKYLTNEEFSQNIQHIEEREKIIIDGLSDLKSQINDNQFKITEIIQRNHESNNQINTIKDTVGQCHLNFQDFKLDFNNNDNNSNSLLNSSNSSTQLLLNEHIKNLENKYGELDEIMNDQSFIFENLEDDIQKITKNIIDKDTEMKEMKELNSIFENCITIFQEQLKTQETELNKVKELVVRLSKK</sequence>
<dbReference type="Gene3D" id="2.130.10.30">
    <property type="entry name" value="Regulator of chromosome condensation 1/beta-lactamase-inhibitor protein II"/>
    <property type="match status" value="2"/>
</dbReference>
<feature type="region of interest" description="Disordered" evidence="4">
    <location>
        <begin position="519"/>
        <end position="547"/>
    </location>
</feature>
<comment type="caution">
    <text evidence="5">The sequence shown here is derived from an EMBL/GenBank/DDBJ whole genome shotgun (WGS) entry which is preliminary data.</text>
</comment>
<keyword evidence="1" id="KW-0677">Repeat</keyword>
<protein>
    <submittedName>
        <fullName evidence="5">Uncharacterized protein</fullName>
    </submittedName>
</protein>
<proteinExistence type="predicted"/>
<feature type="repeat" description="RCC1" evidence="2">
    <location>
        <begin position="95"/>
        <end position="146"/>
    </location>
</feature>
<evidence type="ECO:0000256" key="3">
    <source>
        <dbReference type="SAM" id="Coils"/>
    </source>
</evidence>
<organism evidence="5 6">
    <name type="scientific">Anaeramoeba flamelloides</name>
    <dbReference type="NCBI Taxonomy" id="1746091"/>
    <lineage>
        <taxon>Eukaryota</taxon>
        <taxon>Metamonada</taxon>
        <taxon>Anaeramoebidae</taxon>
        <taxon>Anaeramoeba</taxon>
    </lineage>
</organism>
<reference evidence="5" key="1">
    <citation type="submission" date="2022-08" db="EMBL/GenBank/DDBJ databases">
        <title>Novel sulphate-reducing endosymbionts in the free-living metamonad Anaeramoeba.</title>
        <authorList>
            <person name="Jerlstrom-Hultqvist J."/>
            <person name="Cepicka I."/>
            <person name="Gallot-Lavallee L."/>
            <person name="Salas-Leiva D."/>
            <person name="Curtis B.A."/>
            <person name="Zahonova K."/>
            <person name="Pipaliya S."/>
            <person name="Dacks J."/>
            <person name="Roger A.J."/>
        </authorList>
    </citation>
    <scope>NUCLEOTIDE SEQUENCE</scope>
    <source>
        <strain evidence="5">Busselton2</strain>
    </source>
</reference>
<feature type="compositionally biased region" description="Low complexity" evidence="4">
    <location>
        <begin position="425"/>
        <end position="437"/>
    </location>
</feature>
<evidence type="ECO:0000256" key="1">
    <source>
        <dbReference type="ARBA" id="ARBA00022737"/>
    </source>
</evidence>
<evidence type="ECO:0000313" key="6">
    <source>
        <dbReference type="Proteomes" id="UP001146793"/>
    </source>
</evidence>
<feature type="coiled-coil region" evidence="3">
    <location>
        <begin position="680"/>
        <end position="742"/>
    </location>
</feature>
<feature type="repeat" description="RCC1" evidence="2">
    <location>
        <begin position="196"/>
        <end position="247"/>
    </location>
</feature>
<dbReference type="AlphaFoldDB" id="A0AAV8A145"/>
<dbReference type="PANTHER" id="PTHR22870">
    <property type="entry name" value="REGULATOR OF CHROMOSOME CONDENSATION"/>
    <property type="match status" value="1"/>
</dbReference>
<dbReference type="PROSITE" id="PS50012">
    <property type="entry name" value="RCC1_3"/>
    <property type="match status" value="3"/>
</dbReference>
<feature type="compositionally biased region" description="Low complexity" evidence="4">
    <location>
        <begin position="519"/>
        <end position="542"/>
    </location>
</feature>